<evidence type="ECO:0000256" key="1">
    <source>
        <dbReference type="ARBA" id="ARBA00004496"/>
    </source>
</evidence>
<dbReference type="InterPro" id="IPR050091">
    <property type="entry name" value="PKS_NRPS_Biosynth_Enz"/>
</dbReference>
<reference evidence="18 19" key="1">
    <citation type="submission" date="2015-11" db="EMBL/GenBank/DDBJ databases">
        <title>Genomic analysis of 38 Legionella species identifies large and diverse effector repertoires.</title>
        <authorList>
            <person name="Burstein D."/>
            <person name="Amaro F."/>
            <person name="Zusman T."/>
            <person name="Lifshitz Z."/>
            <person name="Cohen O."/>
            <person name="Gilbert J.A."/>
            <person name="Pupko T."/>
            <person name="Shuman H.A."/>
            <person name="Segal G."/>
        </authorList>
    </citation>
    <scope>NUCLEOTIDE SEQUENCE [LARGE SCALE GENOMIC DNA]</scope>
    <source>
        <strain evidence="18 19">ATCC 49180</strain>
    </source>
</reference>
<evidence type="ECO:0008006" key="20">
    <source>
        <dbReference type="Google" id="ProtNLM"/>
    </source>
</evidence>
<dbReference type="InterPro" id="IPR014031">
    <property type="entry name" value="Ketoacyl_synth_C"/>
</dbReference>
<dbReference type="RefSeq" id="WP_058521845.1">
    <property type="nucleotide sequence ID" value="NZ_CAAAIP010000002.1"/>
</dbReference>
<dbReference type="CDD" id="cd00833">
    <property type="entry name" value="PKS"/>
    <property type="match status" value="4"/>
</dbReference>
<feature type="active site" description="Proton acceptor; for dehydratase activity" evidence="14">
    <location>
        <position position="1301"/>
    </location>
</feature>
<keyword evidence="19" id="KW-1185">Reference proteome</keyword>
<feature type="domain" description="Carrier" evidence="15">
    <location>
        <begin position="2765"/>
        <end position="2842"/>
    </location>
</feature>
<dbReference type="Pfam" id="PF16197">
    <property type="entry name" value="KAsynt_C_assoc"/>
    <property type="match status" value="1"/>
</dbReference>
<dbReference type="SMART" id="SM00823">
    <property type="entry name" value="PKS_PP"/>
    <property type="match status" value="5"/>
</dbReference>
<comment type="subcellular location">
    <subcellularLocation>
        <location evidence="1">Cytoplasm</location>
    </subcellularLocation>
</comment>
<dbReference type="InterPro" id="IPR018201">
    <property type="entry name" value="Ketoacyl_synth_AS"/>
</dbReference>
<evidence type="ECO:0000256" key="4">
    <source>
        <dbReference type="ARBA" id="ARBA00006432"/>
    </source>
</evidence>
<dbReference type="InterPro" id="IPR020845">
    <property type="entry name" value="AMP-binding_CS"/>
</dbReference>
<evidence type="ECO:0000256" key="7">
    <source>
        <dbReference type="ARBA" id="ARBA00022490"/>
    </source>
</evidence>
<dbReference type="SMART" id="SM00825">
    <property type="entry name" value="PKS_KS"/>
    <property type="match status" value="4"/>
</dbReference>
<dbReference type="InterPro" id="IPR045851">
    <property type="entry name" value="AMP-bd_C_sf"/>
</dbReference>
<evidence type="ECO:0000259" key="17">
    <source>
        <dbReference type="PROSITE" id="PS52019"/>
    </source>
</evidence>
<dbReference type="PANTHER" id="PTHR43775">
    <property type="entry name" value="FATTY ACID SYNTHASE"/>
    <property type="match status" value="1"/>
</dbReference>
<dbReference type="InterPro" id="IPR020806">
    <property type="entry name" value="PKS_PP-bd"/>
</dbReference>
<dbReference type="SMART" id="SM00822">
    <property type="entry name" value="PKS_KR"/>
    <property type="match status" value="2"/>
</dbReference>
<evidence type="ECO:0000256" key="6">
    <source>
        <dbReference type="ARBA" id="ARBA00022450"/>
    </source>
</evidence>
<dbReference type="Gene3D" id="3.30.300.30">
    <property type="match status" value="1"/>
</dbReference>
<keyword evidence="6" id="KW-0596">Phosphopantetheine</keyword>
<feature type="domain" description="Ketosynthase family 3 (KS3)" evidence="16">
    <location>
        <begin position="656"/>
        <end position="1076"/>
    </location>
</feature>
<organism evidence="18 19">
    <name type="scientific">Legionella tucsonensis</name>
    <dbReference type="NCBI Taxonomy" id="40335"/>
    <lineage>
        <taxon>Bacteria</taxon>
        <taxon>Pseudomonadati</taxon>
        <taxon>Pseudomonadota</taxon>
        <taxon>Gammaproteobacteria</taxon>
        <taxon>Legionellales</taxon>
        <taxon>Legionellaceae</taxon>
        <taxon>Legionella</taxon>
    </lineage>
</organism>
<dbReference type="InterPro" id="IPR014030">
    <property type="entry name" value="Ketoacyl_synth_N"/>
</dbReference>
<dbReference type="InterPro" id="IPR049900">
    <property type="entry name" value="PKS_mFAS_DH"/>
</dbReference>
<gene>
    <name evidence="18" type="ORF">Ltuc_2640</name>
</gene>
<feature type="domain" description="Carrier" evidence="15">
    <location>
        <begin position="4748"/>
        <end position="4822"/>
    </location>
</feature>
<dbReference type="PROSITE" id="PS50075">
    <property type="entry name" value="CARRIER"/>
    <property type="match status" value="4"/>
</dbReference>
<dbReference type="Pfam" id="PF00550">
    <property type="entry name" value="PP-binding"/>
    <property type="match status" value="5"/>
</dbReference>
<keyword evidence="11" id="KW-0276">Fatty acid metabolism</keyword>
<dbReference type="InterPro" id="IPR042099">
    <property type="entry name" value="ANL_N_sf"/>
</dbReference>
<dbReference type="InterPro" id="IPR020807">
    <property type="entry name" value="PKS_DH"/>
</dbReference>
<evidence type="ECO:0000256" key="13">
    <source>
        <dbReference type="ARBA" id="ARBA00054155"/>
    </source>
</evidence>
<dbReference type="InterPro" id="IPR009081">
    <property type="entry name" value="PP-bd_ACP"/>
</dbReference>
<dbReference type="InterPro" id="IPR036291">
    <property type="entry name" value="NAD(P)-bd_dom_sf"/>
</dbReference>
<dbReference type="GO" id="GO:0004312">
    <property type="term" value="F:fatty acid synthase activity"/>
    <property type="evidence" value="ECO:0007669"/>
    <property type="project" value="TreeGrafter"/>
</dbReference>
<dbReference type="SUPFAM" id="SSF53901">
    <property type="entry name" value="Thiolase-like"/>
    <property type="match status" value="4"/>
</dbReference>
<dbReference type="InterPro" id="IPR049551">
    <property type="entry name" value="PKS_DH_C"/>
</dbReference>
<evidence type="ECO:0000256" key="11">
    <source>
        <dbReference type="ARBA" id="ARBA00022832"/>
    </source>
</evidence>
<protein>
    <recommendedName>
        <fullName evidence="20">Polyketide synthase, type I</fullName>
    </recommendedName>
</protein>
<dbReference type="CDD" id="cd08953">
    <property type="entry name" value="KR_2_SDR_x"/>
    <property type="match status" value="1"/>
</dbReference>
<dbReference type="InterPro" id="IPR054514">
    <property type="entry name" value="RhiE-like_linker"/>
</dbReference>
<dbReference type="CDD" id="cd08955">
    <property type="entry name" value="KR_2_FAS_SDR_x"/>
    <property type="match status" value="1"/>
</dbReference>
<keyword evidence="12" id="KW-0443">Lipid metabolism</keyword>
<dbReference type="PROSITE" id="PS52019">
    <property type="entry name" value="PKS_MFAS_DH"/>
    <property type="match status" value="1"/>
</dbReference>
<evidence type="ECO:0000256" key="12">
    <source>
        <dbReference type="ARBA" id="ARBA00023098"/>
    </source>
</evidence>
<feature type="domain" description="PKS/mFAS DH" evidence="17">
    <location>
        <begin position="1267"/>
        <end position="1548"/>
    </location>
</feature>
<keyword evidence="8" id="KW-0597">Phosphoprotein</keyword>
<comment type="similarity">
    <text evidence="5">Belongs to the short-chain dehydrogenases/reductases (SDR) family.</text>
</comment>
<feature type="region of interest" description="N-terminal hotdog fold" evidence="14">
    <location>
        <begin position="1267"/>
        <end position="1388"/>
    </location>
</feature>
<dbReference type="PATRIC" id="fig|40335.7.peg.2820"/>
<feature type="domain" description="Ketosynthase family 3 (KS3)" evidence="16">
    <location>
        <begin position="2873"/>
        <end position="3302"/>
    </location>
</feature>
<dbReference type="EMBL" id="LNZA01000008">
    <property type="protein sequence ID" value="KTD71281.1"/>
    <property type="molecule type" value="Genomic_DNA"/>
</dbReference>
<dbReference type="Pfam" id="PF08659">
    <property type="entry name" value="KR"/>
    <property type="match status" value="2"/>
</dbReference>
<dbReference type="SMART" id="SM01294">
    <property type="entry name" value="PKS_PP_betabranch"/>
    <property type="match status" value="2"/>
</dbReference>
<dbReference type="Proteomes" id="UP000054693">
    <property type="component" value="Unassembled WGS sequence"/>
</dbReference>
<proteinExistence type="inferred from homology"/>
<dbReference type="SUPFAM" id="SSF51735">
    <property type="entry name" value="NAD(P)-binding Rossmann-fold domains"/>
    <property type="match status" value="4"/>
</dbReference>
<comment type="caution">
    <text evidence="18">The sequence shown here is derived from an EMBL/GenBank/DDBJ whole genome shotgun (WGS) entry which is preliminary data.</text>
</comment>
<evidence type="ECO:0000256" key="2">
    <source>
        <dbReference type="ARBA" id="ARBA00004792"/>
    </source>
</evidence>
<feature type="domain" description="Ketosynthase family 3 (KS3)" evidence="16">
    <location>
        <begin position="3629"/>
        <end position="4054"/>
    </location>
</feature>
<dbReference type="Pfam" id="PF22621">
    <property type="entry name" value="CurL-like_PKS_C"/>
    <property type="match status" value="2"/>
</dbReference>
<dbReference type="PROSITE" id="PS00606">
    <property type="entry name" value="KS3_1"/>
    <property type="match status" value="3"/>
</dbReference>
<dbReference type="Pfam" id="PF23024">
    <property type="entry name" value="AMP-dom_DIP2-like"/>
    <property type="match status" value="1"/>
</dbReference>
<dbReference type="InterPro" id="IPR000873">
    <property type="entry name" value="AMP-dep_synth/lig_dom"/>
</dbReference>
<dbReference type="GO" id="GO:0005737">
    <property type="term" value="C:cytoplasm"/>
    <property type="evidence" value="ECO:0007669"/>
    <property type="project" value="UniProtKB-SubCell"/>
</dbReference>
<dbReference type="Pfam" id="PF21089">
    <property type="entry name" value="PKS_DH_N"/>
    <property type="match status" value="1"/>
</dbReference>
<dbReference type="InterPro" id="IPR006162">
    <property type="entry name" value="Ppantetheine_attach_site"/>
</dbReference>
<dbReference type="GO" id="GO:0031177">
    <property type="term" value="F:phosphopantetheine binding"/>
    <property type="evidence" value="ECO:0007669"/>
    <property type="project" value="InterPro"/>
</dbReference>
<comment type="pathway">
    <text evidence="3">Lipid metabolism; fatty acid biosynthesis.</text>
</comment>
<feature type="domain" description="Carrier" evidence="15">
    <location>
        <begin position="2010"/>
        <end position="2083"/>
    </location>
</feature>
<evidence type="ECO:0000256" key="8">
    <source>
        <dbReference type="ARBA" id="ARBA00022553"/>
    </source>
</evidence>
<dbReference type="InterPro" id="IPR036736">
    <property type="entry name" value="ACP-like_sf"/>
</dbReference>
<sequence length="4865" mass="543926">MQNIVHVVQNRAQKHPHQKAIFYLEDGEHKTAELTLAELDQQAKIIAAHLQTHQIAGNRVILLYPTGVEFITSLMGCWYAGVIAVPIPCPKIDEFTKHEAFLNTIAEDADIAAVLSLSPYHSRIESILKRKVLILSTDVLKIQSTKNFQSISINEDTIAYLQYTSGSTSIPKAAIITHGNLQHSLQETIKVWHYTKKSVTLTWAPHTHVYGLVCGILVPLYHGTPAFIVPPAAFINRPIIWLSAISTYRVTHSGCPNFGYDLCVRDIKEAELARLNLKHWKVAINGGDIVQYQTIMNFVSKFHSCGFQLKQFCSAYGMSELSGAIAVTSFGCEPHSLSLQDDVNPLQRRLVSSGKLLRGLQAIVVDPETKQPVAAGETGEIWLSGKSLALGYWRRPDETQTVFNATVPGSDHRYFKTGDLGFIRDNEIYLTGRLKEVIVIYGKKYYPLDLEITVANALSKFQIKLPQVAFSTENGGKEKIIIVQELSEKTPSSLWPEIKTVIHHAITKHHGVEVHAVVLSPKGAIPKTGSGKLQRKKAQSLFNEQNIAVLTQDLSEKPIGSRNINRDKENQFTTLVASVLKIDEKEIDLDAPLSRYSFDSINIIQLTALLNETYQLNLSPAALYEYATLAEFYMDLLDKKTERSVSEEAKQPIKETNDIAIIGMSGVFPQAPDVDTFWDNLCQEKDCISEVPLSRWNWRDLTVQWGGFIDHVDQFDATFFNISPREAELIDPQQRLFLQTVWKTIEDAGYTPSTLAALKTGLFVGVFNHDYAELLQKNEVMDAYLTTGTMNSMIANRISYILNLQGPSETIDTACSSSLVAVHQAVHAILQGDCDLALAGGVNTLITPTSFIAANQAGMLSEDGRCKTFDKNANGYVRGEGAGAILLKKLAQALRDDDHIYGVIKGTAVNHGGHVNTLTAPNPNAQAEVIISACQRAQVTIDSIQYIETHGTGTSLGDPIEINGLKKAFQHLALEQNLETLPKQYCGLGAVKTNIGHLESAAGIAGIIKTLLAMHHEILPANLHFNELNPYIELEDSPFYLLDKTTKWPRAASTPRRAGVSSFGFGGANAHIIIEESPKHTHVPPPNRSSYLICLSAMTMTALQQRITDLLSWLDRQQHLPTLASLSYTLNAGRQHFAKRFCVIVNTVAELKEQLSSSLACNDLEQYLLTIESANINHDSPTDLNHIRTDYLQGKSIDWGTLYGNYHEKISLPTYPFAKESHWVAIKNRPLFKLTERREVREDAERGIGVYIPVHEDSDTASTKQFPPSLEYALIDEHISTFPSLIFSKQFSGNEFYLREHRVNDEPILPGAVCLEMARVAASLASPNQQVTSLSKITWKKPIKTSDWANPLRVRLFPETDRISFAITDEEEMISYVSGNIHYQDNSPDALHTRLNIKELKLALPHTQDPDAIYTYFKNAGITYGPSFRVIQTLHFNDTNLLAELTLPSFLLAKNHEFIVHPCLFDGILQTTQALLKNREVLYLPFSITQVDIYKPLPNTCYVYACLISSIDNQHMPVFNIQVIDAEGTLLLVITGFTLGEVHDLIKPEATVACYSPVWVAQPVHSATRKRPDSILILGNNEQSIQLIKEQFSDHATSCQRIQNSHFAQLNIDSLSDYIIIALEEFDEALFSAKELQNNLEQTYYLVHALVSQISKLKPKKPVHLVCISKGPSLFSRALVGFAKSLHQEHPNISCRLIELHDLSLLAKELTQNEVEVRYDKQNHRYIRRYEPLPLSITAAPMLKKSGVYLITGGMGGLGYLFATYLAEHYQAKIVLTGRSPLSEHYQKRIAELEKKNTSVVYIPADVSSYEEVQVLIQSTKEYFGAINGIIHAAGLTHDGLIVNKTVPEIEKVLAPKIYGACNLHTATRKEPLDFFVLFSSVAAVFGNAGQSDYAYANCFLDEFASERERQRAHGYCSGLTVAMNWPLWEEGGLHIAPEYQQVLEQTLGIISLSTQQGFSAFLQALQYNVANCIVLPGYQQKLLNAMKNNAVLKQSMTAQLLAINSNLRIQTEDFLRKILADTLKCSPEHIDRSLSFENYGIDSLMIIQLNQRLANKFKELPKTLFFEYQNLADLAEYFMEHYANELIQHVPDAEMSSPHRLRSNTNQIPMPIQEWIPAYARMTKPLNSPTAPRNLMTAPKHLGFTKNMTESLDIAIIGMSGRYPEAKDLSEFWHNLYTGKDCIREVPKERWALADYFDINQNNPGKMYSKWGGFLTDVDQFDPLFFNISPREAALMDPQERLFLETAWKTIEDAGYAREALAGKKVGVYVGVMYGQYQLFDRESSSSSQFIPTNSVFASIANRVSYFFDFHGPSIALDTMCSSSLTAIHLACQSIHEGECDMALAGGVNLSLHPNKYLLLSHGRFLARDGHCRSFGEGGDGYVPGEAVGAILLKPLDKALADGDLIYAIIKGSRLNHGGKTNGYTVPNPNAQADLLVETYQKANIDPTQVSYIEAHGTGTSLGDPIEIAGLNKVFSQRKMQQYCPIGSVKSNIGHCESAAGIAAVTKVVLQLQHHTLVPSLFSEPLNSNINWSTTPFRVQQTVSEWQPPLPNALRIAGISSFGAGGANAHLILSEAPETLPAPTSNKSHYLLTASAKTELALNQRLDDLMIWLENNPSAELEQVSYTLNAGRTHFDCRCAMVVSSLEEAIRFIQQLKAQQQPAQLFLQISETNSSETRLFNTTLLPILMHQLSHPSQYKETLMALAKLYVEGLDLDWKQIHAGESKKKISLPTYPFAKERYWYSDVEQCNSTQERQQTHFALKALIDKVSSFLTREVAQILKITQHRIALEKNLGEYGMDSVHFIELARKITEHYQIEFTPAVFFTHSSVNSISQYLINQFPKAIAKAHHETEQLQIHAPTVKPRRIVTDKAESIAIIGMQGIFPQSDDLAAFWQHLLKGDDLVTEIPIERWDWRDYYGNQANQSNSKWGAFINNFDQFDAGFFNISAREANLMDPQQRLFLETAWKTIEDAGYDPFAFSSQSVGVFAGVEFSEYQTLIAKQQKEHHGFIATGNSHSMIANRVSYFFNFQGPSEAIDTACSSSLVAIHRAVQAIRHGECDLAVAGGVSLILSPDTLVVTSQLGALSAEGRCKTFAKTADGYVKGEGVASLLLKPLKQAQEDGDHIYGVIKASAVNHGGKAQSLTAPNAAAQSELLIRAYTQAHFDPDTVTYIETHGTGTALGDPVEIEGLKRAFATLLSEAKQNSIALGSVKTNIGHLEPASGVAGVIKLILAMTHETLPGILHLHELNPYINLTDTPFYIAQETQTWQRIKNETGDDIPLRAGVSSFGFGGTNAHIILEEGRPYQGRAENWQDKPYYLITLSAKRQESMQQKIVDLHQWLKQNKETVSLPSLSFTLNAGRAHFIYRCALVVDSLDTLSNALTLLVNHEIPEYCMMNEGQTWTIQGPVFDEVYQSAIKALVYPENSDQYRHKLFILADLYTKHYVIDWQHVYLGEKIQRLGSLPAYPFIKQRYWYDLESDFMPTPQTSMVSTYRGLPTTSMDPAHKAQDVDSTINYQQTLMYLQQIFAKQLQTSPELIQADETYEVFGVDSLIGLEITNRLEKDLGPLPKTLLYERNRLNDLANYLLKNYKEKLSTLVFEGKPIPLATPLEKEADKPLTSIPKINHSSRDIAIIGLSGTFPMANSMDEFWQNLRSGRDCVSEVPADRWNYKEYPVVIGGEEHYFPHGGFIPDIDKFDPLFFNISPRDAGLMDPQERLFMQSVWSTLEDAGYTRDKLKRKTKNSVGVFAGVTYNFYPLFIAEEWQKGNRVPLDVQTFSVANRISYFLDVNGPSFVVDTACSSSLAAIHLACESLLRGDCAMAIAGGVNLSLHPSKYHFLGSFNFMSEQGRCASFAEGGTGYVPAEGVGSVLLKPLADAIADNDRIYGVIKGSSMNHGGKTSGYTVPNPNAQAAVILQALKNADIDARTISYIEAHGTGTALGDPIEIRGLQDAFENYTEDKQFCAIGSVKSNIGHLESAAGISQLAKVLLQMRHQKLVPTLHSTQLNPFIDFQNSPFYVQQELSDWQPDNNSPRRAGVSSFGAGGANVHMIIEEYVPSIKPQNTVNSPYVFLLSALNEERLAIYIQQMHRYVQQNSHTQNKEWLRDACFTLQTGREHMMARFAVIATNTDELLAALTNYPHNNDSNTWVNHKTQSNHQVVTHIEELINTKRYEDIVQHWINGTKVDWERLYKPLPNLISLPTYPFTKRRCWIPTKEAETLLTAQPTPQPATHQPPVDTKQVDVQDWLYITQWEKNPQTAQPALIHRKGKWLIFCEPESVPVLKQELGEQAGIYCFARNQFASTHEHEYTINASQKTDYEQLFTTIHAQDGAHLRGIIYLCSAYDASKESQLDPAHALLYLFQAMTQHSWSHQLTFCLASQSAQHVTTSDILNIWQHHLWSMTRIFAAEQAKYQALLLDLDANENIEQNVKILIKEIGLYQSKQNHIAYRASERYTIRFLPHELPQNQEVNPSWKAPVAALITGGLGALGYEVAKFIVTQGTRFILLTGTKELSPHTPEKNTWLKQLEAQGAHVRYAAVDVADKEQMRQAIRDVEQAWQQSIDGVFHLAGITTDNVTIADMDETLWRDVLRVKIQGSLVLHELFLQAQLSSFVLFSSIAAVPHFGMAGLSAYAVANEFMNGLALYRRGVQLPASSINWVAWSEKGMSHRHNHDAFLDAVGMASLSIKEGMALFNTLLKLNPAEITVCNIQWKKFLQVNATAKQLDFFTHFVAEYTASTQTAIVSSLNQEEITALVLNCFASVLGLEATEIDQETPFQQYGMDSITGIDYTEQLGKHFPDVVAPMDLYRYPTLNQLTGYILQCVQINCEPDSALFSAKETLDLDQLNDAQLNELLELELKELELTYE</sequence>
<dbReference type="CDD" id="cd05931">
    <property type="entry name" value="FAAL"/>
    <property type="match status" value="1"/>
</dbReference>
<dbReference type="GO" id="GO:0006633">
    <property type="term" value="P:fatty acid biosynthetic process"/>
    <property type="evidence" value="ECO:0007669"/>
    <property type="project" value="UniProtKB-UniPathway"/>
</dbReference>
<dbReference type="InterPro" id="IPR049552">
    <property type="entry name" value="PKS_DH_N"/>
</dbReference>
<dbReference type="PROSITE" id="PS52004">
    <property type="entry name" value="KS3_2"/>
    <property type="match status" value="4"/>
</dbReference>
<dbReference type="InterPro" id="IPR057326">
    <property type="entry name" value="KR_dom"/>
</dbReference>
<dbReference type="InterPro" id="IPR042104">
    <property type="entry name" value="PKS_dehydratase_sf"/>
</dbReference>
<dbReference type="FunFam" id="3.40.50.12780:FF:000013">
    <property type="entry name" value="Long-chain-fatty-acid--AMP ligase FadD32"/>
    <property type="match status" value="1"/>
</dbReference>
<dbReference type="Gene3D" id="3.40.50.12780">
    <property type="entry name" value="N-terminal domain of ligase-like"/>
    <property type="match status" value="1"/>
</dbReference>
<keyword evidence="7" id="KW-0963">Cytoplasm</keyword>
<dbReference type="Pfam" id="PF14765">
    <property type="entry name" value="PS-DH"/>
    <property type="match status" value="1"/>
</dbReference>
<dbReference type="InterPro" id="IPR032821">
    <property type="entry name" value="PKS_assoc"/>
</dbReference>
<comment type="function">
    <text evidence="13">Involved in production of the polyketide antibiotic thailandamide.</text>
</comment>
<keyword evidence="10" id="KW-0677">Repeat</keyword>
<comment type="pathway">
    <text evidence="2">Antibiotic biosynthesis.</text>
</comment>
<comment type="similarity">
    <text evidence="4">Belongs to the ATP-dependent AMP-binding enzyme family.</text>
</comment>
<evidence type="ECO:0000256" key="9">
    <source>
        <dbReference type="ARBA" id="ARBA00022679"/>
    </source>
</evidence>
<dbReference type="SUPFAM" id="SSF47336">
    <property type="entry name" value="ACP-like"/>
    <property type="match status" value="5"/>
</dbReference>
<evidence type="ECO:0000259" key="15">
    <source>
        <dbReference type="PROSITE" id="PS50075"/>
    </source>
</evidence>
<dbReference type="InterPro" id="IPR016039">
    <property type="entry name" value="Thiolase-like"/>
</dbReference>
<keyword evidence="9" id="KW-0808">Transferase</keyword>
<feature type="region of interest" description="C-terminal hotdog fold" evidence="14">
    <location>
        <begin position="1405"/>
        <end position="1548"/>
    </location>
</feature>
<dbReference type="Pfam" id="PF22336">
    <property type="entry name" value="RhiE-like_linker"/>
    <property type="match status" value="1"/>
</dbReference>
<feature type="active site" description="Proton donor; for dehydratase activity" evidence="14">
    <location>
        <position position="1466"/>
    </location>
</feature>
<dbReference type="SUPFAM" id="SSF56801">
    <property type="entry name" value="Acetyl-CoA synthetase-like"/>
    <property type="match status" value="1"/>
</dbReference>
<evidence type="ECO:0000256" key="3">
    <source>
        <dbReference type="ARBA" id="ARBA00005194"/>
    </source>
</evidence>
<evidence type="ECO:0000313" key="18">
    <source>
        <dbReference type="EMBL" id="KTD71281.1"/>
    </source>
</evidence>
<dbReference type="Pfam" id="PF00109">
    <property type="entry name" value="ketoacyl-synt"/>
    <property type="match status" value="4"/>
</dbReference>
<evidence type="ECO:0000256" key="14">
    <source>
        <dbReference type="PROSITE-ProRule" id="PRU01363"/>
    </source>
</evidence>
<feature type="domain" description="Ketosynthase family 3 (KS3)" evidence="16">
    <location>
        <begin position="2152"/>
        <end position="2576"/>
    </location>
</feature>
<dbReference type="UniPathway" id="UPA00094"/>
<dbReference type="PANTHER" id="PTHR43775:SF37">
    <property type="entry name" value="SI:DKEY-61P9.11"/>
    <property type="match status" value="1"/>
</dbReference>
<dbReference type="Pfam" id="PF02801">
    <property type="entry name" value="Ketoacyl-synt_C"/>
    <property type="match status" value="4"/>
</dbReference>
<accession>A0A0W0ZQ48</accession>
<dbReference type="GO" id="GO:0071770">
    <property type="term" value="P:DIM/DIP cell wall layer assembly"/>
    <property type="evidence" value="ECO:0007669"/>
    <property type="project" value="TreeGrafter"/>
</dbReference>
<dbReference type="InterPro" id="IPR013968">
    <property type="entry name" value="PKS_KR"/>
</dbReference>
<dbReference type="InterPro" id="IPR040097">
    <property type="entry name" value="FAAL/FAAC"/>
</dbReference>
<dbReference type="STRING" id="40335.Ltuc_2640"/>
<dbReference type="Pfam" id="PF00501">
    <property type="entry name" value="AMP-binding"/>
    <property type="match status" value="1"/>
</dbReference>
<evidence type="ECO:0000256" key="10">
    <source>
        <dbReference type="ARBA" id="ARBA00022737"/>
    </source>
</evidence>
<dbReference type="Gene3D" id="1.10.1240.100">
    <property type="match status" value="4"/>
</dbReference>
<evidence type="ECO:0000256" key="5">
    <source>
        <dbReference type="ARBA" id="ARBA00006484"/>
    </source>
</evidence>
<feature type="domain" description="Carrier" evidence="15">
    <location>
        <begin position="563"/>
        <end position="640"/>
    </location>
</feature>
<dbReference type="Gene3D" id="3.10.129.110">
    <property type="entry name" value="Polyketide synthase dehydratase"/>
    <property type="match status" value="1"/>
</dbReference>
<dbReference type="Gene3D" id="3.40.47.10">
    <property type="match status" value="4"/>
</dbReference>
<dbReference type="PROSITE" id="PS00455">
    <property type="entry name" value="AMP_BINDING"/>
    <property type="match status" value="1"/>
</dbReference>
<evidence type="ECO:0000259" key="16">
    <source>
        <dbReference type="PROSITE" id="PS52004"/>
    </source>
</evidence>
<dbReference type="SMART" id="SM00826">
    <property type="entry name" value="PKS_DH"/>
    <property type="match status" value="1"/>
</dbReference>
<dbReference type="FunFam" id="3.40.47.10:FF:000019">
    <property type="entry name" value="Polyketide synthase type I"/>
    <property type="match status" value="4"/>
</dbReference>
<dbReference type="InterPro" id="IPR020841">
    <property type="entry name" value="PKS_Beta-ketoAc_synthase_dom"/>
</dbReference>
<dbReference type="GO" id="GO:0004315">
    <property type="term" value="F:3-oxoacyl-[acyl-carrier-protein] synthase activity"/>
    <property type="evidence" value="ECO:0007669"/>
    <property type="project" value="InterPro"/>
</dbReference>
<dbReference type="GO" id="GO:0005886">
    <property type="term" value="C:plasma membrane"/>
    <property type="evidence" value="ECO:0007669"/>
    <property type="project" value="TreeGrafter"/>
</dbReference>
<dbReference type="InterPro" id="IPR025110">
    <property type="entry name" value="AMP-bd_C"/>
</dbReference>
<dbReference type="Gene3D" id="1.10.1200.10">
    <property type="entry name" value="ACP-like"/>
    <property type="match status" value="5"/>
</dbReference>
<dbReference type="Gene3D" id="3.40.50.720">
    <property type="entry name" value="NAD(P)-binding Rossmann-like Domain"/>
    <property type="match status" value="2"/>
</dbReference>
<name>A0A0W0ZQ48_9GAMM</name>
<evidence type="ECO:0000313" key="19">
    <source>
        <dbReference type="Proteomes" id="UP000054693"/>
    </source>
</evidence>
<dbReference type="PROSITE" id="PS00012">
    <property type="entry name" value="PHOSPHOPANTETHEINE"/>
    <property type="match status" value="1"/>
</dbReference>